<name>A0ABT9N6K8_9ACTN</name>
<keyword evidence="3" id="KW-1185">Reference proteome</keyword>
<dbReference type="Proteomes" id="UP001240984">
    <property type="component" value="Unassembled WGS sequence"/>
</dbReference>
<accession>A0ABT9N6K8</accession>
<proteinExistence type="predicted"/>
<feature type="region of interest" description="Disordered" evidence="1">
    <location>
        <begin position="1"/>
        <end position="132"/>
    </location>
</feature>
<gene>
    <name evidence="2" type="ORF">J2S43_007844</name>
</gene>
<feature type="compositionally biased region" description="Basic and acidic residues" evidence="1">
    <location>
        <begin position="78"/>
        <end position="88"/>
    </location>
</feature>
<evidence type="ECO:0000313" key="3">
    <source>
        <dbReference type="Proteomes" id="UP001240984"/>
    </source>
</evidence>
<comment type="caution">
    <text evidence="2">The sequence shown here is derived from an EMBL/GenBank/DDBJ whole genome shotgun (WGS) entry which is preliminary data.</text>
</comment>
<sequence length="132" mass="13487">MRAAFSCRGPRGSPTRGPLSTRPAAPLRGRATDAGRGVSRSGLPGARTAPALRHGRNGNGDAVPAKETKSRTALARPARCDPRSDKGRGSLAVRTPGQRESGPPSSASAGGACRGAGRSQASARMPPGPRWR</sequence>
<evidence type="ECO:0000256" key="1">
    <source>
        <dbReference type="SAM" id="MobiDB-lite"/>
    </source>
</evidence>
<dbReference type="EMBL" id="JAUSRA010000001">
    <property type="protein sequence ID" value="MDP9799332.1"/>
    <property type="molecule type" value="Genomic_DNA"/>
</dbReference>
<protein>
    <submittedName>
        <fullName evidence="2">Uncharacterized protein</fullName>
    </submittedName>
</protein>
<reference evidence="2 3" key="1">
    <citation type="submission" date="2023-07" db="EMBL/GenBank/DDBJ databases">
        <title>Sequencing the genomes of 1000 actinobacteria strains.</title>
        <authorList>
            <person name="Klenk H.-P."/>
        </authorList>
    </citation>
    <scope>NUCLEOTIDE SEQUENCE [LARGE SCALE GENOMIC DNA]</scope>
    <source>
        <strain evidence="2 3">DSM 44710</strain>
    </source>
</reference>
<evidence type="ECO:0000313" key="2">
    <source>
        <dbReference type="EMBL" id="MDP9799332.1"/>
    </source>
</evidence>
<organism evidence="2 3">
    <name type="scientific">Catenuloplanes nepalensis</name>
    <dbReference type="NCBI Taxonomy" id="587533"/>
    <lineage>
        <taxon>Bacteria</taxon>
        <taxon>Bacillati</taxon>
        <taxon>Actinomycetota</taxon>
        <taxon>Actinomycetes</taxon>
        <taxon>Micromonosporales</taxon>
        <taxon>Micromonosporaceae</taxon>
        <taxon>Catenuloplanes</taxon>
    </lineage>
</organism>
<feature type="compositionally biased region" description="Low complexity" evidence="1">
    <location>
        <begin position="101"/>
        <end position="124"/>
    </location>
</feature>